<dbReference type="GO" id="GO:0005886">
    <property type="term" value="C:plasma membrane"/>
    <property type="evidence" value="ECO:0007669"/>
    <property type="project" value="TreeGrafter"/>
</dbReference>
<keyword evidence="9" id="KW-1133">Transmembrane helix</keyword>
<evidence type="ECO:0000259" key="10">
    <source>
        <dbReference type="PROSITE" id="PS51144"/>
    </source>
</evidence>
<evidence type="ECO:0000256" key="5">
    <source>
        <dbReference type="ARBA" id="ARBA00023180"/>
    </source>
</evidence>
<dbReference type="InterPro" id="IPR036398">
    <property type="entry name" value="CA_dom_sf"/>
</dbReference>
<feature type="region of interest" description="Disordered" evidence="8">
    <location>
        <begin position="19"/>
        <end position="46"/>
    </location>
</feature>
<evidence type="ECO:0000256" key="9">
    <source>
        <dbReference type="SAM" id="Phobius"/>
    </source>
</evidence>
<proteinExistence type="inferred from homology"/>
<name>A0A8C9TMZ0_SCLFO</name>
<dbReference type="PROSITE" id="PS51144">
    <property type="entry name" value="ALPHA_CA_2"/>
    <property type="match status" value="1"/>
</dbReference>
<dbReference type="Pfam" id="PF00194">
    <property type="entry name" value="Carb_anhydrase"/>
    <property type="match status" value="1"/>
</dbReference>
<feature type="compositionally biased region" description="Basic and acidic residues" evidence="8">
    <location>
        <begin position="29"/>
        <end position="39"/>
    </location>
</feature>
<gene>
    <name evidence="11" type="primary">LOC108929943</name>
</gene>
<dbReference type="CTD" id="768"/>
<dbReference type="PROSITE" id="PS00162">
    <property type="entry name" value="ALPHA_CA_1"/>
    <property type="match status" value="1"/>
</dbReference>
<evidence type="ECO:0000256" key="8">
    <source>
        <dbReference type="SAM" id="MobiDB-lite"/>
    </source>
</evidence>
<keyword evidence="9" id="KW-0472">Membrane</keyword>
<dbReference type="InterPro" id="IPR023561">
    <property type="entry name" value="Carbonic_anhydrase_a-class"/>
</dbReference>
<evidence type="ECO:0000256" key="3">
    <source>
        <dbReference type="ARBA" id="ARBA00022723"/>
    </source>
</evidence>
<dbReference type="Gene3D" id="3.10.200.10">
    <property type="entry name" value="Alpha carbonic anhydrase"/>
    <property type="match status" value="1"/>
</dbReference>
<feature type="domain" description="Alpha-carbonic anhydrase" evidence="10">
    <location>
        <begin position="43"/>
        <end position="294"/>
    </location>
</feature>
<feature type="signal peptide" evidence="7">
    <location>
        <begin position="1"/>
        <end position="19"/>
    </location>
</feature>
<dbReference type="KEGG" id="sfm:108929943"/>
<dbReference type="OrthoDB" id="429145at2759"/>
<feature type="transmembrane region" description="Helical" evidence="9">
    <location>
        <begin position="337"/>
        <end position="358"/>
    </location>
</feature>
<organism evidence="11 12">
    <name type="scientific">Scleropages formosus</name>
    <name type="common">Asian bonytongue</name>
    <name type="synonym">Osteoglossum formosum</name>
    <dbReference type="NCBI Taxonomy" id="113540"/>
    <lineage>
        <taxon>Eukaryota</taxon>
        <taxon>Metazoa</taxon>
        <taxon>Chordata</taxon>
        <taxon>Craniata</taxon>
        <taxon>Vertebrata</taxon>
        <taxon>Euteleostomi</taxon>
        <taxon>Actinopterygii</taxon>
        <taxon>Neopterygii</taxon>
        <taxon>Teleostei</taxon>
        <taxon>Osteoglossocephala</taxon>
        <taxon>Osteoglossomorpha</taxon>
        <taxon>Osteoglossiformes</taxon>
        <taxon>Osteoglossidae</taxon>
        <taxon>Scleropages</taxon>
    </lineage>
</organism>
<comment type="cofactor">
    <cofactor evidence="7">
        <name>Zn(2+)</name>
        <dbReference type="ChEBI" id="CHEBI:29105"/>
    </cofactor>
</comment>
<dbReference type="EC" id="4.2.1.1" evidence="2 7"/>
<accession>A0A8C9TMZ0</accession>
<dbReference type="AlphaFoldDB" id="A0A8C9TMZ0"/>
<evidence type="ECO:0000256" key="6">
    <source>
        <dbReference type="ARBA" id="ARBA00023239"/>
    </source>
</evidence>
<reference evidence="11 12" key="1">
    <citation type="submission" date="2019-04" db="EMBL/GenBank/DDBJ databases">
        <authorList>
            <consortium name="Wellcome Sanger Institute Data Sharing"/>
        </authorList>
    </citation>
    <scope>NUCLEOTIDE SEQUENCE [LARGE SCALE GENOMIC DNA]</scope>
</reference>
<keyword evidence="4 7" id="KW-0862">Zinc</keyword>
<evidence type="ECO:0000256" key="2">
    <source>
        <dbReference type="ARBA" id="ARBA00012925"/>
    </source>
</evidence>
<keyword evidence="9" id="KW-0812">Transmembrane</keyword>
<sequence>MLPWTLLALFLQSLALNSASPSSSEEDGSSEKDGRERSKGSHGHWRYNDQDSWAMDFHDCKGKSQSPINIDTRNVAVDPGMAPIKLEGYDLTDEESLKLINNGHTLQLSLPGSMRIVSGFDDVFVAAQLHFHWGTREVPGSEHTVDDVHFPAEIHVVHYNSKYANFAEAASRPDGLAVLAGFIQIGLRENENYEKILSSIKDVSIEDSDTEIPGFNVLHLLPANLGRFYRYNGSLTTPPCFQTVNWTIFNESITVSRTQLATLEDTLKADRDRHLSKNFRAPQRLHGRRVLSSFGALPDARGRRVNPPFSADVDSANNGVPGNERVGADGGFTRGDVLATAFGVLFFVTLLSFMVYAFQQQKKYSRFKKDARQNVIYQQATKEDI</sequence>
<comment type="function">
    <text evidence="7">Reversible hydration of carbon dioxide.</text>
</comment>
<dbReference type="GO" id="GO:0008270">
    <property type="term" value="F:zinc ion binding"/>
    <property type="evidence" value="ECO:0007669"/>
    <property type="project" value="UniProtKB-UniRule"/>
</dbReference>
<dbReference type="SMART" id="SM01057">
    <property type="entry name" value="Carb_anhydrase"/>
    <property type="match status" value="1"/>
</dbReference>
<reference evidence="11" key="3">
    <citation type="submission" date="2025-09" db="UniProtKB">
        <authorList>
            <consortium name="Ensembl"/>
        </authorList>
    </citation>
    <scope>IDENTIFICATION</scope>
</reference>
<reference evidence="11" key="2">
    <citation type="submission" date="2025-08" db="UniProtKB">
        <authorList>
            <consortium name="Ensembl"/>
        </authorList>
    </citation>
    <scope>IDENTIFICATION</scope>
</reference>
<evidence type="ECO:0000256" key="7">
    <source>
        <dbReference type="RuleBase" id="RU367011"/>
    </source>
</evidence>
<evidence type="ECO:0000313" key="11">
    <source>
        <dbReference type="Ensembl" id="ENSSFOP00015050518.1"/>
    </source>
</evidence>
<keyword evidence="7" id="KW-0732">Signal</keyword>
<evidence type="ECO:0000256" key="4">
    <source>
        <dbReference type="ARBA" id="ARBA00022833"/>
    </source>
</evidence>
<dbReference type="InterPro" id="IPR018338">
    <property type="entry name" value="Carbonic_anhydrase_a-class_CS"/>
</dbReference>
<dbReference type="Ensembl" id="ENSSFOT00015057609.1">
    <property type="protein sequence ID" value="ENSSFOP00015050518.1"/>
    <property type="gene ID" value="ENSSFOG00015007058.2"/>
</dbReference>
<dbReference type="PANTHER" id="PTHR18952:SF275">
    <property type="entry name" value="CARBONIC ANHYDRASE"/>
    <property type="match status" value="1"/>
</dbReference>
<evidence type="ECO:0000313" key="12">
    <source>
        <dbReference type="Proteomes" id="UP000694397"/>
    </source>
</evidence>
<dbReference type="Proteomes" id="UP000694397">
    <property type="component" value="Chromosome 6"/>
</dbReference>
<keyword evidence="5" id="KW-0325">Glycoprotein</keyword>
<dbReference type="GeneTree" id="ENSGT00940000156893"/>
<dbReference type="FunFam" id="3.10.200.10:FF:000003">
    <property type="entry name" value="Carbonic anhydrase 12"/>
    <property type="match status" value="1"/>
</dbReference>
<dbReference type="InterPro" id="IPR001148">
    <property type="entry name" value="CA_dom"/>
</dbReference>
<dbReference type="SUPFAM" id="SSF51069">
    <property type="entry name" value="Carbonic anhydrase"/>
    <property type="match status" value="1"/>
</dbReference>
<evidence type="ECO:0000256" key="1">
    <source>
        <dbReference type="ARBA" id="ARBA00010718"/>
    </source>
</evidence>
<keyword evidence="3 7" id="KW-0479">Metal-binding</keyword>
<comment type="similarity">
    <text evidence="1 7">Belongs to the alpha-carbonic anhydrase family.</text>
</comment>
<dbReference type="PANTHER" id="PTHR18952">
    <property type="entry name" value="CARBONIC ANHYDRASE"/>
    <property type="match status" value="1"/>
</dbReference>
<keyword evidence="12" id="KW-1185">Reference proteome</keyword>
<feature type="chain" id="PRO_5034785410" description="Carbonic anhydrase" evidence="7">
    <location>
        <begin position="20"/>
        <end position="385"/>
    </location>
</feature>
<protein>
    <recommendedName>
        <fullName evidence="2 7">Carbonic anhydrase</fullName>
        <ecNumber evidence="2 7">4.2.1.1</ecNumber>
    </recommendedName>
</protein>
<comment type="catalytic activity">
    <reaction evidence="7">
        <text>hydrogencarbonate + H(+) = CO2 + H2O</text>
        <dbReference type="Rhea" id="RHEA:10748"/>
        <dbReference type="ChEBI" id="CHEBI:15377"/>
        <dbReference type="ChEBI" id="CHEBI:15378"/>
        <dbReference type="ChEBI" id="CHEBI:16526"/>
        <dbReference type="ChEBI" id="CHEBI:17544"/>
        <dbReference type="EC" id="4.2.1.1"/>
    </reaction>
</comment>
<keyword evidence="6 7" id="KW-0456">Lyase</keyword>
<dbReference type="GO" id="GO:0004089">
    <property type="term" value="F:carbonate dehydratase activity"/>
    <property type="evidence" value="ECO:0007669"/>
    <property type="project" value="UniProtKB-UniRule"/>
</dbReference>